<dbReference type="AlphaFoldDB" id="A0A6J5E5Q1"/>
<evidence type="ECO:0000313" key="1">
    <source>
        <dbReference type="EMBL" id="CAB3760445.1"/>
    </source>
</evidence>
<evidence type="ECO:0000313" key="2">
    <source>
        <dbReference type="Proteomes" id="UP000494363"/>
    </source>
</evidence>
<name>A0A6J5E5Q1_9BURK</name>
<gene>
    <name evidence="1" type="ORF">LMG29542_03850</name>
</gene>
<accession>A0A6J5E5Q1</accession>
<proteinExistence type="predicted"/>
<protein>
    <submittedName>
        <fullName evidence="1">Uncharacterized protein</fullName>
    </submittedName>
</protein>
<dbReference type="EMBL" id="CADIKH010000016">
    <property type="protein sequence ID" value="CAB3760445.1"/>
    <property type="molecule type" value="Genomic_DNA"/>
</dbReference>
<organism evidence="1 2">
    <name type="scientific">Paraburkholderia humisilvae</name>
    <dbReference type="NCBI Taxonomy" id="627669"/>
    <lineage>
        <taxon>Bacteria</taxon>
        <taxon>Pseudomonadati</taxon>
        <taxon>Pseudomonadota</taxon>
        <taxon>Betaproteobacteria</taxon>
        <taxon>Burkholderiales</taxon>
        <taxon>Burkholderiaceae</taxon>
        <taxon>Paraburkholderia</taxon>
    </lineage>
</organism>
<keyword evidence="2" id="KW-1185">Reference proteome</keyword>
<reference evidence="1 2" key="1">
    <citation type="submission" date="2020-04" db="EMBL/GenBank/DDBJ databases">
        <authorList>
            <person name="De Canck E."/>
        </authorList>
    </citation>
    <scope>NUCLEOTIDE SEQUENCE [LARGE SCALE GENOMIC DNA]</scope>
    <source>
        <strain evidence="1 2">LMG 29542</strain>
    </source>
</reference>
<dbReference type="Proteomes" id="UP000494363">
    <property type="component" value="Unassembled WGS sequence"/>
</dbReference>
<sequence>MHLHRRELAQDFRRFLEFDPVELDVGTRRKVTVAAVVLARDGREHAHLVAAQVAVRNRDPMHIRMALHVQAVLQAQRAELFFAQFARQPAANLIGVLRDAFIDDGLVVLIVLIHSGTPVCLSQPTRRSGYAAR</sequence>